<evidence type="ECO:0000256" key="6">
    <source>
        <dbReference type="SAM" id="MobiDB-lite"/>
    </source>
</evidence>
<dbReference type="EC" id="2.7.13.3" evidence="2"/>
<comment type="catalytic activity">
    <reaction evidence="1">
        <text>ATP + protein L-histidine = ADP + protein N-phospho-L-histidine.</text>
        <dbReference type="EC" id="2.7.13.3"/>
    </reaction>
</comment>
<sequence length="832" mass="88735">MGKPGGRRRGIRAQLNKMVLIPSITFLALFVLLSMATLAQAVSLRSAVTEGRAGVQLVTALTRLQEERRLGAAYLAAPDAASRQALVDHAHVTDEAVDIVRDLRGSLGDRDDPATVALTDEFLASLDAAAGARTSALTDPGSADAVLDDYTTAIHQGIRLYSGTARAIDDGRAAAAAAATADLLWAQEGFSHADALVGVVAARDELTRDDQTRVAALLHDARRRLDTVDPGEDRDGTTPATVTEGADWKRLMAMGDALVAHEAPTSLDPLTGEIVRDTSPPDGSADWRDGADRVNADLSALTARRAGDVVTITEAASAWMLSLSLGGGITSLFAGTVAYGVAARSAGRLTYRLARLRAETLGTARVDLPRIVRRLEAGESVDLDTEIKQLDHGDDEVGQVADAFNIAQRTAVEAAVKQADLRAGVNRVFLGIAHRNQSLVQRQLQLLDRIEREEDDPDLLEDLFRLDHLATRGRRHAENLIILGGSRPGRRWRQPIPLIDILRGAVSETEEYARVRLTSVPDLALTGSAVADVIHLLAELVENATAYSPPHTEVAISAGSVPKGVAIEIEDRGLGMTEDALSRANGTLSEAPEFDVMAPGTDARLGLFVVARLAVKHDIQVELRPSPYGGTRAVVLVPGGLFTTVGGTAPVPERPRVTPRRLPRGSRATDRDGASTVGETAGTVDVLIAEDTDGVVRPRPLLRPVPPPEGQEDDPERRAPLLRSVPVPQTPLPSQDTERVATEGDRPGLPRRRRQASIAPQLKRTPDPEAEVEGTAPPRPASRSPEQARRMMDAFSAGTRKGRAADVGGDDGQRYDSHQVGAGTDDHRGEND</sequence>
<dbReference type="SUPFAM" id="SSF55874">
    <property type="entry name" value="ATPase domain of HSP90 chaperone/DNA topoisomerase II/histidine kinase"/>
    <property type="match status" value="1"/>
</dbReference>
<proteinExistence type="predicted"/>
<keyword evidence="5" id="KW-0418">Kinase</keyword>
<comment type="caution">
    <text evidence="8">The sequence shown here is derived from an EMBL/GenBank/DDBJ whole genome shotgun (WGS) entry which is preliminary data.</text>
</comment>
<keyword evidence="9" id="KW-1185">Reference proteome</keyword>
<accession>A0ABU2M8H0</accession>
<dbReference type="PANTHER" id="PTHR45436">
    <property type="entry name" value="SENSOR HISTIDINE KINASE YKOH"/>
    <property type="match status" value="1"/>
</dbReference>
<evidence type="ECO:0000256" key="5">
    <source>
        <dbReference type="ARBA" id="ARBA00022777"/>
    </source>
</evidence>
<evidence type="ECO:0000256" key="1">
    <source>
        <dbReference type="ARBA" id="ARBA00000085"/>
    </source>
</evidence>
<dbReference type="Gene3D" id="3.30.565.10">
    <property type="entry name" value="Histidine kinase-like ATPase, C-terminal domain"/>
    <property type="match status" value="1"/>
</dbReference>
<evidence type="ECO:0000313" key="8">
    <source>
        <dbReference type="EMBL" id="MDT0328873.1"/>
    </source>
</evidence>
<dbReference type="PANTHER" id="PTHR45436:SF5">
    <property type="entry name" value="SENSOR HISTIDINE KINASE TRCS"/>
    <property type="match status" value="1"/>
</dbReference>
<evidence type="ECO:0000256" key="2">
    <source>
        <dbReference type="ARBA" id="ARBA00012438"/>
    </source>
</evidence>
<dbReference type="RefSeq" id="WP_311511542.1">
    <property type="nucleotide sequence ID" value="NZ_JAVREP010000005.1"/>
</dbReference>
<evidence type="ECO:0000259" key="7">
    <source>
        <dbReference type="SMART" id="SM00387"/>
    </source>
</evidence>
<reference evidence="9" key="1">
    <citation type="submission" date="2023-07" db="EMBL/GenBank/DDBJ databases">
        <title>30 novel species of actinomycetes from the DSMZ collection.</title>
        <authorList>
            <person name="Nouioui I."/>
        </authorList>
    </citation>
    <scope>NUCLEOTIDE SEQUENCE [LARGE SCALE GENOMIC DNA]</scope>
    <source>
        <strain evidence="9">DSM 44743</strain>
    </source>
</reference>
<dbReference type="SMART" id="SM00387">
    <property type="entry name" value="HATPase_c"/>
    <property type="match status" value="1"/>
</dbReference>
<dbReference type="InterPro" id="IPR050428">
    <property type="entry name" value="TCS_sensor_his_kinase"/>
</dbReference>
<dbReference type="Pfam" id="PF02518">
    <property type="entry name" value="HATPase_c"/>
    <property type="match status" value="1"/>
</dbReference>
<evidence type="ECO:0000313" key="9">
    <source>
        <dbReference type="Proteomes" id="UP001183390"/>
    </source>
</evidence>
<dbReference type="InterPro" id="IPR036890">
    <property type="entry name" value="HATPase_C_sf"/>
</dbReference>
<gene>
    <name evidence="8" type="ORF">RM479_10675</name>
</gene>
<feature type="domain" description="Histidine kinase/HSP90-like ATPase" evidence="7">
    <location>
        <begin position="528"/>
        <end position="641"/>
    </location>
</feature>
<evidence type="ECO:0000256" key="3">
    <source>
        <dbReference type="ARBA" id="ARBA00022553"/>
    </source>
</evidence>
<dbReference type="InterPro" id="IPR003594">
    <property type="entry name" value="HATPase_dom"/>
</dbReference>
<evidence type="ECO:0000256" key="4">
    <source>
        <dbReference type="ARBA" id="ARBA00022679"/>
    </source>
</evidence>
<dbReference type="InterPro" id="IPR013587">
    <property type="entry name" value="Nitrate/nitrite_sensing"/>
</dbReference>
<feature type="compositionally biased region" description="Basic and acidic residues" evidence="6">
    <location>
        <begin position="736"/>
        <end position="748"/>
    </location>
</feature>
<dbReference type="EMBL" id="JAVREP010000005">
    <property type="protein sequence ID" value="MDT0328873.1"/>
    <property type="molecule type" value="Genomic_DNA"/>
</dbReference>
<name>A0ABU2M8H0_9ACTN</name>
<keyword evidence="4" id="KW-0808">Transferase</keyword>
<keyword evidence="3" id="KW-0597">Phosphoprotein</keyword>
<dbReference type="Proteomes" id="UP001183390">
    <property type="component" value="Unassembled WGS sequence"/>
</dbReference>
<organism evidence="8 9">
    <name type="scientific">Nocardiopsis lambiniae</name>
    <dbReference type="NCBI Taxonomy" id="3075539"/>
    <lineage>
        <taxon>Bacteria</taxon>
        <taxon>Bacillati</taxon>
        <taxon>Actinomycetota</taxon>
        <taxon>Actinomycetes</taxon>
        <taxon>Streptosporangiales</taxon>
        <taxon>Nocardiopsidaceae</taxon>
        <taxon>Nocardiopsis</taxon>
    </lineage>
</organism>
<protein>
    <recommendedName>
        <fullName evidence="2">histidine kinase</fullName>
        <ecNumber evidence="2">2.7.13.3</ecNumber>
    </recommendedName>
</protein>
<feature type="region of interest" description="Disordered" evidence="6">
    <location>
        <begin position="644"/>
        <end position="832"/>
    </location>
</feature>
<dbReference type="Pfam" id="PF08376">
    <property type="entry name" value="NIT"/>
    <property type="match status" value="1"/>
</dbReference>